<evidence type="ECO:0000256" key="1">
    <source>
        <dbReference type="SAM" id="MobiDB-lite"/>
    </source>
</evidence>
<evidence type="ECO:0000313" key="2">
    <source>
        <dbReference type="EMBL" id="KAK7015619.1"/>
    </source>
</evidence>
<dbReference type="AlphaFoldDB" id="A0AAW0ARF2"/>
<comment type="caution">
    <text evidence="2">The sequence shown here is derived from an EMBL/GenBank/DDBJ whole genome shotgun (WGS) entry which is preliminary data.</text>
</comment>
<proteinExistence type="predicted"/>
<sequence>QSWHVLLGSTSSSSIPRPSLLRRHYTPAQNRLSSGTRMSSHPLLQFSARKSRLGSTTSTTPSAGLHASPSELLCVGVCQSGASEDARWLAREGGWVEEARSVGSGGLEEDVPSGLGDTREGREVEWWSKRGGEGGSRNLLCFGRHSRWYHLHTEHVLDRTAFVHKSLCVRTSLAETASSTLSSLSAHRSVLNEMRRLRPEEGYEVARSPDCQRHPQRRHPPS</sequence>
<evidence type="ECO:0000313" key="3">
    <source>
        <dbReference type="Proteomes" id="UP001362999"/>
    </source>
</evidence>
<accession>A0AAW0ARF2</accession>
<dbReference type="Proteomes" id="UP001362999">
    <property type="component" value="Unassembled WGS sequence"/>
</dbReference>
<feature type="region of interest" description="Disordered" evidence="1">
    <location>
        <begin position="1"/>
        <end position="20"/>
    </location>
</feature>
<feature type="non-terminal residue" evidence="2">
    <location>
        <position position="1"/>
    </location>
</feature>
<keyword evidence="3" id="KW-1185">Reference proteome</keyword>
<name>A0AAW0ARF2_9AGAR</name>
<protein>
    <submittedName>
        <fullName evidence="2">Uncharacterized protein</fullName>
    </submittedName>
</protein>
<feature type="region of interest" description="Disordered" evidence="1">
    <location>
        <begin position="200"/>
        <end position="222"/>
    </location>
</feature>
<gene>
    <name evidence="2" type="ORF">R3P38DRAFT_3570028</name>
</gene>
<reference evidence="2 3" key="1">
    <citation type="journal article" date="2024" name="J Genomics">
        <title>Draft genome sequencing and assembly of Favolaschia claudopus CIRM-BRFM 2984 isolated from oak limbs.</title>
        <authorList>
            <person name="Navarro D."/>
            <person name="Drula E."/>
            <person name="Chaduli D."/>
            <person name="Cazenave R."/>
            <person name="Ahrendt S."/>
            <person name="Wang J."/>
            <person name="Lipzen A."/>
            <person name="Daum C."/>
            <person name="Barry K."/>
            <person name="Grigoriev I.V."/>
            <person name="Favel A."/>
            <person name="Rosso M.N."/>
            <person name="Martin F."/>
        </authorList>
    </citation>
    <scope>NUCLEOTIDE SEQUENCE [LARGE SCALE GENOMIC DNA]</scope>
    <source>
        <strain evidence="2 3">CIRM-BRFM 2984</strain>
    </source>
</reference>
<dbReference type="EMBL" id="JAWWNJ010000053">
    <property type="protein sequence ID" value="KAK7015619.1"/>
    <property type="molecule type" value="Genomic_DNA"/>
</dbReference>
<feature type="compositionally biased region" description="Low complexity" evidence="1">
    <location>
        <begin position="1"/>
        <end position="19"/>
    </location>
</feature>
<organism evidence="2 3">
    <name type="scientific">Favolaschia claudopus</name>
    <dbReference type="NCBI Taxonomy" id="2862362"/>
    <lineage>
        <taxon>Eukaryota</taxon>
        <taxon>Fungi</taxon>
        <taxon>Dikarya</taxon>
        <taxon>Basidiomycota</taxon>
        <taxon>Agaricomycotina</taxon>
        <taxon>Agaricomycetes</taxon>
        <taxon>Agaricomycetidae</taxon>
        <taxon>Agaricales</taxon>
        <taxon>Marasmiineae</taxon>
        <taxon>Mycenaceae</taxon>
        <taxon>Favolaschia</taxon>
    </lineage>
</organism>